<protein>
    <submittedName>
        <fullName evidence="1">Uncharacterized protein</fullName>
    </submittedName>
</protein>
<evidence type="ECO:0000313" key="1">
    <source>
        <dbReference type="EMBL" id="KHG17727.1"/>
    </source>
</evidence>
<dbReference type="AlphaFoldDB" id="A0A0B0NYL4"/>
<keyword evidence="2" id="KW-1185">Reference proteome</keyword>
<dbReference type="Proteomes" id="UP000032142">
    <property type="component" value="Unassembled WGS sequence"/>
</dbReference>
<organism evidence="1 2">
    <name type="scientific">Gossypium arboreum</name>
    <name type="common">Tree cotton</name>
    <name type="synonym">Gossypium nanking</name>
    <dbReference type="NCBI Taxonomy" id="29729"/>
    <lineage>
        <taxon>Eukaryota</taxon>
        <taxon>Viridiplantae</taxon>
        <taxon>Streptophyta</taxon>
        <taxon>Embryophyta</taxon>
        <taxon>Tracheophyta</taxon>
        <taxon>Spermatophyta</taxon>
        <taxon>Magnoliopsida</taxon>
        <taxon>eudicotyledons</taxon>
        <taxon>Gunneridae</taxon>
        <taxon>Pentapetalae</taxon>
        <taxon>rosids</taxon>
        <taxon>malvids</taxon>
        <taxon>Malvales</taxon>
        <taxon>Malvaceae</taxon>
        <taxon>Malvoideae</taxon>
        <taxon>Gossypium</taxon>
    </lineage>
</organism>
<accession>A0A0B0NYL4</accession>
<gene>
    <name evidence="1" type="ORF">F383_20689</name>
</gene>
<evidence type="ECO:0000313" key="2">
    <source>
        <dbReference type="Proteomes" id="UP000032142"/>
    </source>
</evidence>
<proteinExistence type="predicted"/>
<dbReference type="EMBL" id="KN408891">
    <property type="protein sequence ID" value="KHG17727.1"/>
    <property type="molecule type" value="Genomic_DNA"/>
</dbReference>
<reference evidence="2" key="1">
    <citation type="submission" date="2014-09" db="EMBL/GenBank/DDBJ databases">
        <authorList>
            <person name="Mudge J."/>
            <person name="Ramaraj T."/>
            <person name="Lindquist I.E."/>
            <person name="Bharti A.K."/>
            <person name="Sundararajan A."/>
            <person name="Cameron C.T."/>
            <person name="Woodward J.E."/>
            <person name="May G.D."/>
            <person name="Brubaker C."/>
            <person name="Broadhvest J."/>
            <person name="Wilkins T.A."/>
        </authorList>
    </citation>
    <scope>NUCLEOTIDE SEQUENCE</scope>
    <source>
        <strain evidence="2">cv. AKA8401</strain>
    </source>
</reference>
<name>A0A0B0NYL4_GOSAR</name>
<sequence length="29" mass="3405">MSRTWHQLDMCQCKTCLGHGINTNERELV</sequence>